<dbReference type="InterPro" id="IPR027417">
    <property type="entry name" value="P-loop_NTPase"/>
</dbReference>
<dbReference type="STRING" id="1223802.SUTH_02244"/>
<name>W0SFJ5_9PROT</name>
<gene>
    <name evidence="5" type="ORF">SUTH_02244</name>
</gene>
<dbReference type="AlphaFoldDB" id="W0SFJ5"/>
<dbReference type="Pfam" id="PF14490">
    <property type="entry name" value="HHH_RecD2"/>
    <property type="match status" value="1"/>
</dbReference>
<evidence type="ECO:0000259" key="4">
    <source>
        <dbReference type="Pfam" id="PF14490"/>
    </source>
</evidence>
<dbReference type="PANTHER" id="PTHR43788">
    <property type="entry name" value="DNA2/NAM7 HELICASE FAMILY MEMBER"/>
    <property type="match status" value="1"/>
</dbReference>
<dbReference type="InterPro" id="IPR029493">
    <property type="entry name" value="RecD2-like_HHH"/>
</dbReference>
<dbReference type="CDD" id="cd17933">
    <property type="entry name" value="DEXSc_RecD-like"/>
    <property type="match status" value="1"/>
</dbReference>
<protein>
    <submittedName>
        <fullName evidence="5">Uncharacterized protein</fullName>
    </submittedName>
</protein>
<evidence type="ECO:0000256" key="2">
    <source>
        <dbReference type="ARBA" id="ARBA00022840"/>
    </source>
</evidence>
<keyword evidence="6" id="KW-1185">Reference proteome</keyword>
<sequence>MNEISAEIRVASIRSRGRCGGAIFAGSTDAGERYVVVADYQLIPDGHLVDRGQQWLIEGTTSVREVIAPNGFKINETQIAARKAELIRPAGRNVINWISTNPECVGIGHVKAAKLYQRFGSELVDVVKDRDIPALCEILNEQSADMLCRAFEKFNVASTLLWLDRLGIPQKIGASVIAFYQDQAQAKIEANPYALISFEARWLTVDDIARKRFGIQADDPRRLASAIEEALYRGLSQGHTCLPSRDARAIVVRLLDSPELATKAIEQSRSNSQYQVVDDLYQATGAHFIERYVAERLRAMIRGENGAGQAGLFTQLDSNPASLEDVLSGYEASHGISLTAEQRQAVLTCAAAHLSLILGGAGTGKTTVLKALYAALEQIQPGIPIYQLALAGRAAQRMAEATGRESMTIAGFLTKVEPGGIELGTVVVVDEVSMVDVILMYRLLRHLPDGVRLILVGDPSQLPPIGPGLVLHALACIDSIPQTELKVVKRQSVTSGIPQVAAAIRNHEAPVWATYAGKPHTGVSFVPCLAKDIEATTQRIYAEVGGTGRDYSVQILSVTNSRVGGVKNLNAAFRAKYQTGADHVFCFDPEHGVVGAGTTDREPIKVGDLVIYTQNDYQLGLRNGSLGRIVRALPVTDADDLCCVAEFEGVEYELNSTQMLAVSHSYAITVHKSQGSQFKRIIVPIRESRLLDQTLIYTAVTRGIDQVVLIGDEQATLAAIRAAASSARRHITLPSLLEEA</sequence>
<dbReference type="GO" id="GO:0005524">
    <property type="term" value="F:ATP binding"/>
    <property type="evidence" value="ECO:0007669"/>
    <property type="project" value="UniProtKB-KW"/>
</dbReference>
<accession>W0SFJ5</accession>
<dbReference type="Pfam" id="PF13604">
    <property type="entry name" value="AAA_30"/>
    <property type="match status" value="1"/>
</dbReference>
<dbReference type="RefSeq" id="WP_041099296.1">
    <property type="nucleotide sequence ID" value="NZ_AP012547.1"/>
</dbReference>
<dbReference type="Pfam" id="PF13538">
    <property type="entry name" value="UvrD_C_2"/>
    <property type="match status" value="1"/>
</dbReference>
<dbReference type="PANTHER" id="PTHR43788:SF6">
    <property type="entry name" value="DNA HELICASE B"/>
    <property type="match status" value="1"/>
</dbReference>
<keyword evidence="1" id="KW-0547">Nucleotide-binding</keyword>
<dbReference type="GO" id="GO:0003678">
    <property type="term" value="F:DNA helicase activity"/>
    <property type="evidence" value="ECO:0007669"/>
    <property type="project" value="UniProtKB-ARBA"/>
</dbReference>
<feature type="domain" description="ATP-dependent RecD2 DNA helicase-like helix-hairpin-helix" evidence="4">
    <location>
        <begin position="155"/>
        <end position="241"/>
    </location>
</feature>
<dbReference type="InterPro" id="IPR027785">
    <property type="entry name" value="UvrD-like_helicase_C"/>
</dbReference>
<dbReference type="EMBL" id="AP012547">
    <property type="protein sequence ID" value="BAO30034.1"/>
    <property type="molecule type" value="Genomic_DNA"/>
</dbReference>
<evidence type="ECO:0000256" key="1">
    <source>
        <dbReference type="ARBA" id="ARBA00022741"/>
    </source>
</evidence>
<dbReference type="Gene3D" id="3.40.50.300">
    <property type="entry name" value="P-loop containing nucleotide triphosphate hydrolases"/>
    <property type="match status" value="2"/>
</dbReference>
<evidence type="ECO:0000259" key="3">
    <source>
        <dbReference type="Pfam" id="PF13538"/>
    </source>
</evidence>
<dbReference type="Gene3D" id="1.10.10.2220">
    <property type="match status" value="1"/>
</dbReference>
<dbReference type="InterPro" id="IPR050534">
    <property type="entry name" value="Coronavir_polyprotein_1ab"/>
</dbReference>
<dbReference type="HOGENOM" id="CLU_007524_0_4_4"/>
<organism evidence="5 6">
    <name type="scientific">Sulfuritalea hydrogenivorans sk43H</name>
    <dbReference type="NCBI Taxonomy" id="1223802"/>
    <lineage>
        <taxon>Bacteria</taxon>
        <taxon>Pseudomonadati</taxon>
        <taxon>Pseudomonadota</taxon>
        <taxon>Betaproteobacteria</taxon>
        <taxon>Nitrosomonadales</taxon>
        <taxon>Sterolibacteriaceae</taxon>
        <taxon>Sulfuritalea</taxon>
    </lineage>
</organism>
<reference evidence="5 6" key="1">
    <citation type="journal article" date="2014" name="Syst. Appl. Microbiol.">
        <title>Complete genomes of freshwater sulfur oxidizers Sulfuricella denitrificans skB26 and Sulfuritalea hydrogenivorans sk43H: genetic insights into the sulfur oxidation pathway of betaproteobacteria.</title>
        <authorList>
            <person name="Watanabe T."/>
            <person name="Kojima H."/>
            <person name="Fukui M."/>
        </authorList>
    </citation>
    <scope>NUCLEOTIDE SEQUENCE [LARGE SCALE GENOMIC DNA]</scope>
    <source>
        <strain evidence="5">DSM22779</strain>
    </source>
</reference>
<dbReference type="Gene3D" id="2.30.30.940">
    <property type="match status" value="1"/>
</dbReference>
<dbReference type="OrthoDB" id="9803432at2"/>
<evidence type="ECO:0000313" key="5">
    <source>
        <dbReference type="EMBL" id="BAO30034.1"/>
    </source>
</evidence>
<proteinExistence type="predicted"/>
<feature type="domain" description="UvrD-like helicase C-terminal" evidence="3">
    <location>
        <begin position="664"/>
        <end position="710"/>
    </location>
</feature>
<dbReference type="CDD" id="cd18809">
    <property type="entry name" value="SF1_C_RecD"/>
    <property type="match status" value="1"/>
</dbReference>
<keyword evidence="2" id="KW-0067">ATP-binding</keyword>
<dbReference type="SUPFAM" id="SSF52540">
    <property type="entry name" value="P-loop containing nucleoside triphosphate hydrolases"/>
    <property type="match status" value="2"/>
</dbReference>
<dbReference type="KEGG" id="shd:SUTH_02244"/>
<dbReference type="Proteomes" id="UP000031637">
    <property type="component" value="Chromosome"/>
</dbReference>
<evidence type="ECO:0000313" key="6">
    <source>
        <dbReference type="Proteomes" id="UP000031637"/>
    </source>
</evidence>